<dbReference type="OrthoDB" id="9805754at2"/>
<dbReference type="PANTHER" id="PTHR11645">
    <property type="entry name" value="PYRROLINE-5-CARBOXYLATE REDUCTASE"/>
    <property type="match status" value="1"/>
</dbReference>
<dbReference type="SUPFAM" id="SSF51735">
    <property type="entry name" value="NAD(P)-binding Rossmann-fold domains"/>
    <property type="match status" value="1"/>
</dbReference>
<dbReference type="InterPro" id="IPR036291">
    <property type="entry name" value="NAD(P)-bd_dom_sf"/>
</dbReference>
<dbReference type="GO" id="GO:0055129">
    <property type="term" value="P:L-proline biosynthetic process"/>
    <property type="evidence" value="ECO:0007669"/>
    <property type="project" value="TreeGrafter"/>
</dbReference>
<feature type="domain" description="Pyrroline-5-carboxylate reductase catalytic N-terminal" evidence="2">
    <location>
        <begin position="3"/>
        <end position="95"/>
    </location>
</feature>
<sequence length="256" mass="26995">MTTIGFVGTGTISAAIVRGLASADPGLRIVVSPRSESVSMALAQSLPNVTRAASNQEVVGQSDIVVLGMRPAQLTDALAGIGFRREQVVVSLVAGLSMAEIQNFAGSARAVRVVPLPGIEHRVGPITLYPRDPQIEALLTPLGDLVVAQSQDALHMGGLSAFMSSYFEMQARLIDAAVAAGAPAEDARTYVISLLSMLADTASRTPHDQLARLVPEHQTKGGLNEFVRGQLMQSGWYDTLAKALHDVGTLSWNKLG</sequence>
<evidence type="ECO:0000313" key="3">
    <source>
        <dbReference type="EMBL" id="QEE20588.1"/>
    </source>
</evidence>
<accession>A0A5B9DPV1</accession>
<dbReference type="PANTHER" id="PTHR11645:SF13">
    <property type="entry name" value="PYRROLINE-5-CARBOXYLATE REDUCTASE CATALYTIC N-TERMINAL DOMAIN-CONTAINING PROTEIN"/>
    <property type="match status" value="1"/>
</dbReference>
<evidence type="ECO:0000313" key="4">
    <source>
        <dbReference type="Proteomes" id="UP000321062"/>
    </source>
</evidence>
<dbReference type="EMBL" id="CP041690">
    <property type="protein sequence ID" value="QEE20588.1"/>
    <property type="molecule type" value="Genomic_DNA"/>
</dbReference>
<name>A0A5B9DPV1_9HYPH</name>
<organism evidence="3 4">
    <name type="scientific">Paradevosia tibetensis</name>
    <dbReference type="NCBI Taxonomy" id="1447062"/>
    <lineage>
        <taxon>Bacteria</taxon>
        <taxon>Pseudomonadati</taxon>
        <taxon>Pseudomonadota</taxon>
        <taxon>Alphaproteobacteria</taxon>
        <taxon>Hyphomicrobiales</taxon>
        <taxon>Devosiaceae</taxon>
        <taxon>Paradevosia</taxon>
    </lineage>
</organism>
<dbReference type="Gene3D" id="3.40.50.720">
    <property type="entry name" value="NAD(P)-binding Rossmann-like Domain"/>
    <property type="match status" value="1"/>
</dbReference>
<dbReference type="GO" id="GO:0004735">
    <property type="term" value="F:pyrroline-5-carboxylate reductase activity"/>
    <property type="evidence" value="ECO:0007669"/>
    <property type="project" value="TreeGrafter"/>
</dbReference>
<dbReference type="InterPro" id="IPR028939">
    <property type="entry name" value="P5C_Rdtase_cat_N"/>
</dbReference>
<reference evidence="3 4" key="1">
    <citation type="journal article" date="2015" name="Int. J. Syst. Evol. Microbiol.">
        <title>Youhaiella tibetensis gen. nov., sp. nov., isolated from subsurface sediment.</title>
        <authorList>
            <person name="Wang Y.X."/>
            <person name="Huang F.Q."/>
            <person name="Nogi Y."/>
            <person name="Pang S.J."/>
            <person name="Wang P.K."/>
            <person name="Lv J."/>
        </authorList>
    </citation>
    <scope>NUCLEOTIDE SEQUENCE [LARGE SCALE GENOMIC DNA]</scope>
    <source>
        <strain evidence="4">fig4</strain>
    </source>
</reference>
<dbReference type="Proteomes" id="UP000321062">
    <property type="component" value="Chromosome"/>
</dbReference>
<proteinExistence type="inferred from homology"/>
<comment type="similarity">
    <text evidence="1">Belongs to the pyrroline-5-carboxylate reductase family.</text>
</comment>
<evidence type="ECO:0000256" key="1">
    <source>
        <dbReference type="ARBA" id="ARBA00005525"/>
    </source>
</evidence>
<evidence type="ECO:0000259" key="2">
    <source>
        <dbReference type="Pfam" id="PF03807"/>
    </source>
</evidence>
<dbReference type="KEGG" id="yti:FNA67_10590"/>
<protein>
    <recommendedName>
        <fullName evidence="2">Pyrroline-5-carboxylate reductase catalytic N-terminal domain-containing protein</fullName>
    </recommendedName>
</protein>
<gene>
    <name evidence="3" type="ORF">FNA67_10590</name>
</gene>
<dbReference type="RefSeq" id="WP_147656009.1">
    <property type="nucleotide sequence ID" value="NZ_BMFM01000001.1"/>
</dbReference>
<dbReference type="Pfam" id="PF03807">
    <property type="entry name" value="F420_oxidored"/>
    <property type="match status" value="1"/>
</dbReference>
<keyword evidence="4" id="KW-1185">Reference proteome</keyword>
<dbReference type="AlphaFoldDB" id="A0A5B9DPV1"/>